<dbReference type="EMBL" id="BAAALR010000011">
    <property type="protein sequence ID" value="GAA1670586.1"/>
    <property type="molecule type" value="Genomic_DNA"/>
</dbReference>
<gene>
    <name evidence="2" type="ORF">GCM10009680_07950</name>
</gene>
<evidence type="ECO:0000256" key="1">
    <source>
        <dbReference type="SAM" id="MobiDB-lite"/>
    </source>
</evidence>
<keyword evidence="3" id="KW-1185">Reference proteome</keyword>
<comment type="caution">
    <text evidence="2">The sequence shown here is derived from an EMBL/GenBank/DDBJ whole genome shotgun (WGS) entry which is preliminary data.</text>
</comment>
<protein>
    <submittedName>
        <fullName evidence="2">Uncharacterized protein</fullName>
    </submittedName>
</protein>
<feature type="region of interest" description="Disordered" evidence="1">
    <location>
        <begin position="43"/>
        <end position="127"/>
    </location>
</feature>
<feature type="compositionally biased region" description="Low complexity" evidence="1">
    <location>
        <begin position="65"/>
        <end position="92"/>
    </location>
</feature>
<name>A0ABN2GFT7_9ACTN</name>
<reference evidence="3" key="1">
    <citation type="journal article" date="2019" name="Int. J. Syst. Evol. Microbiol.">
        <title>The Global Catalogue of Microorganisms (GCM) 10K type strain sequencing project: providing services to taxonomists for standard genome sequencing and annotation.</title>
        <authorList>
            <consortium name="The Broad Institute Genomics Platform"/>
            <consortium name="The Broad Institute Genome Sequencing Center for Infectious Disease"/>
            <person name="Wu L."/>
            <person name="Ma J."/>
        </authorList>
    </citation>
    <scope>NUCLEOTIDE SEQUENCE [LARGE SCALE GENOMIC DNA]</scope>
    <source>
        <strain evidence="3">JCM 13244</strain>
    </source>
</reference>
<accession>A0ABN2GFT7</accession>
<dbReference type="RefSeq" id="WP_211121919.1">
    <property type="nucleotide sequence ID" value="NZ_BAAALR010000011.1"/>
</dbReference>
<evidence type="ECO:0000313" key="3">
    <source>
        <dbReference type="Proteomes" id="UP001499947"/>
    </source>
</evidence>
<feature type="compositionally biased region" description="Pro residues" evidence="1">
    <location>
        <begin position="54"/>
        <end position="64"/>
    </location>
</feature>
<organism evidence="2 3">
    <name type="scientific">Streptomyces yatensis</name>
    <dbReference type="NCBI Taxonomy" id="155177"/>
    <lineage>
        <taxon>Bacteria</taxon>
        <taxon>Bacillati</taxon>
        <taxon>Actinomycetota</taxon>
        <taxon>Actinomycetes</taxon>
        <taxon>Kitasatosporales</taxon>
        <taxon>Streptomycetaceae</taxon>
        <taxon>Streptomyces</taxon>
        <taxon>Streptomyces violaceusniger group</taxon>
    </lineage>
</organism>
<evidence type="ECO:0000313" key="2">
    <source>
        <dbReference type="EMBL" id="GAA1670586.1"/>
    </source>
</evidence>
<proteinExistence type="predicted"/>
<dbReference type="Proteomes" id="UP001499947">
    <property type="component" value="Unassembled WGS sequence"/>
</dbReference>
<sequence length="190" mass="18232">MVHGRDTNRPAVCGGPCAAAVLLLLAVTLLHAVLALGVVRDSPSTGPDQCVAGPPNPAPAPAPAPAASLPGDAGAPAPARGLAASAPAGAPVVPAPVPSAPETEDERSPSSASAKLLARDGAGHPARHAGRVVHGASFGAHRSLTTSLGPLVLVAVRGRPADPATGGGAFAAGGDTPAGLLSSRSVVLRC</sequence>